<organism evidence="3 4">
    <name type="scientific">Mycolicibacterium arenosum</name>
    <dbReference type="NCBI Taxonomy" id="2952157"/>
    <lineage>
        <taxon>Bacteria</taxon>
        <taxon>Bacillati</taxon>
        <taxon>Actinomycetota</taxon>
        <taxon>Actinomycetes</taxon>
        <taxon>Mycobacteriales</taxon>
        <taxon>Mycobacteriaceae</taxon>
        <taxon>Mycolicibacterium</taxon>
    </lineage>
</organism>
<dbReference type="Pfam" id="PF05305">
    <property type="entry name" value="DUF732"/>
    <property type="match status" value="1"/>
</dbReference>
<evidence type="ECO:0000313" key="4">
    <source>
        <dbReference type="Proteomes" id="UP001651690"/>
    </source>
</evidence>
<dbReference type="InterPro" id="IPR007969">
    <property type="entry name" value="DUF732"/>
</dbReference>
<reference evidence="3 4" key="1">
    <citation type="submission" date="2022-06" db="EMBL/GenBank/DDBJ databases">
        <title>Mycolicibacterium sp. CAU 1645 isolated from seawater.</title>
        <authorList>
            <person name="Kim W."/>
        </authorList>
    </citation>
    <scope>NUCLEOTIDE SEQUENCE [LARGE SCALE GENOMIC DNA]</scope>
    <source>
        <strain evidence="3 4">CAU 1645</strain>
    </source>
</reference>
<protein>
    <submittedName>
        <fullName evidence="3">DUF732 domain-containing protein</fullName>
    </submittedName>
</protein>
<keyword evidence="1" id="KW-0732">Signal</keyword>
<gene>
    <name evidence="3" type="ORF">NM203_09705</name>
</gene>
<evidence type="ECO:0000313" key="3">
    <source>
        <dbReference type="EMBL" id="MCP9272460.1"/>
    </source>
</evidence>
<name>A0ABT1M1G6_9MYCO</name>
<feature type="chain" id="PRO_5045800333" evidence="1">
    <location>
        <begin position="35"/>
        <end position="114"/>
    </location>
</feature>
<accession>A0ABT1M1G6</accession>
<comment type="caution">
    <text evidence="3">The sequence shown here is derived from an EMBL/GenBank/DDBJ whole genome shotgun (WGS) entry which is preliminary data.</text>
</comment>
<keyword evidence="4" id="KW-1185">Reference proteome</keyword>
<feature type="signal peptide" evidence="1">
    <location>
        <begin position="1"/>
        <end position="34"/>
    </location>
</feature>
<dbReference type="Proteomes" id="UP001651690">
    <property type="component" value="Unassembled WGS sequence"/>
</dbReference>
<sequence length="114" mass="11504">MPQHTTRNRVAIAAVSAIAAAAFGVAALAGTATANSVDDDFLATIAAEDIAFGSAAGAIEDAHLVCDYLADGRTGSDIGAEIMDNSDLTSKQAAAFVVEAAFSYCPEHVDTVLA</sequence>
<evidence type="ECO:0000256" key="1">
    <source>
        <dbReference type="SAM" id="SignalP"/>
    </source>
</evidence>
<dbReference type="EMBL" id="JANDBD010000003">
    <property type="protein sequence ID" value="MCP9272460.1"/>
    <property type="molecule type" value="Genomic_DNA"/>
</dbReference>
<proteinExistence type="predicted"/>
<evidence type="ECO:0000259" key="2">
    <source>
        <dbReference type="Pfam" id="PF05305"/>
    </source>
</evidence>
<dbReference type="RefSeq" id="WP_255059640.1">
    <property type="nucleotide sequence ID" value="NZ_JANDBD010000003.1"/>
</dbReference>
<feature type="domain" description="DUF732" evidence="2">
    <location>
        <begin position="38"/>
        <end position="107"/>
    </location>
</feature>